<dbReference type="InterPro" id="IPR006179">
    <property type="entry name" value="5_nucleotidase/apyrase"/>
</dbReference>
<dbReference type="GO" id="GO:0009166">
    <property type="term" value="P:nucleotide catabolic process"/>
    <property type="evidence" value="ECO:0007669"/>
    <property type="project" value="InterPro"/>
</dbReference>
<dbReference type="AlphaFoldDB" id="A0A927PN30"/>
<dbReference type="Gene3D" id="3.60.21.10">
    <property type="match status" value="1"/>
</dbReference>
<sequence length="548" mass="57220">MSMRRHAVAASVIALALPILAAPFAVASPADDIEVRILSIGDLRSAFAPLDGDAGTVLQPDGSRINAGGAAHLGTYLDQLRRQADRSLFLSAGNNLAAPDEPSRTAVLRHEPVIDLLDAWGLDASAIGATELAEGIPELFRKTDGGCHLDEDCDEEATFDGASFPFVSSNIYGPTHTPLTSPFTIRHINGTPTGIIGATLHDDPGPGYTLASERETITNATEALQGLGVSAMVLLVNSPDVAEAAAGPSDCGASNTAAHDLATTAPPQIDLVLTSSSSPYTCLVRDPDGNDRPLLAAATHGRTVAVANLVIDGNTGDVQRDRVSVFNQIVTRDIAPADEVTATLDDLESTIGQAERRPVGTLTQQAPRPVSTATESPLGRLIADAAVYSHNDRADDTPAVAALIHPAFLRDDLTETVTYGDIFAAVDNTPLATIDIPGSILAQVLEQQFQDDRATLLQPSAALSYTIDEAAPIGSRVSGITLDGQPLQPGLDYRLVVDPALTLPGSGFTALDDITTSATIRGPSALRAYLADHAPAPVEEQDRITWTG</sequence>
<organism evidence="3 4">
    <name type="scientific">Lolliginicoccus lacisalsi</name>
    <dbReference type="NCBI Taxonomy" id="2742202"/>
    <lineage>
        <taxon>Bacteria</taxon>
        <taxon>Bacillati</taxon>
        <taxon>Actinomycetota</taxon>
        <taxon>Actinomycetes</taxon>
        <taxon>Mycobacteriales</taxon>
        <taxon>Hoyosellaceae</taxon>
        <taxon>Lolliginicoccus</taxon>
    </lineage>
</organism>
<dbReference type="SUPFAM" id="SSF56300">
    <property type="entry name" value="Metallo-dependent phosphatases"/>
    <property type="match status" value="1"/>
</dbReference>
<dbReference type="Gene3D" id="3.90.780.10">
    <property type="entry name" value="5'-Nucleotidase, C-terminal domain"/>
    <property type="match status" value="1"/>
</dbReference>
<evidence type="ECO:0000259" key="2">
    <source>
        <dbReference type="Pfam" id="PF02872"/>
    </source>
</evidence>
<protein>
    <submittedName>
        <fullName evidence="3">Bifunctional metallophosphatase/5'-nucleotidase</fullName>
    </submittedName>
</protein>
<comment type="caution">
    <text evidence="3">The sequence shown here is derived from an EMBL/GenBank/DDBJ whole genome shotgun (WGS) entry which is preliminary data.</text>
</comment>
<dbReference type="InterPro" id="IPR008334">
    <property type="entry name" value="5'-Nucleotdase_C"/>
</dbReference>
<keyword evidence="4" id="KW-1185">Reference proteome</keyword>
<evidence type="ECO:0000313" key="4">
    <source>
        <dbReference type="Proteomes" id="UP000642993"/>
    </source>
</evidence>
<dbReference type="PANTHER" id="PTHR11575">
    <property type="entry name" value="5'-NUCLEOTIDASE-RELATED"/>
    <property type="match status" value="1"/>
</dbReference>
<dbReference type="SUPFAM" id="SSF55816">
    <property type="entry name" value="5'-nucleotidase (syn. UDP-sugar hydrolase), C-terminal domain"/>
    <property type="match status" value="1"/>
</dbReference>
<dbReference type="InterPro" id="IPR029052">
    <property type="entry name" value="Metallo-depent_PP-like"/>
</dbReference>
<name>A0A927PN30_9ACTN</name>
<gene>
    <name evidence="3" type="ORF">HT102_11790</name>
</gene>
<feature type="signal peptide" evidence="1">
    <location>
        <begin position="1"/>
        <end position="21"/>
    </location>
</feature>
<dbReference type="Proteomes" id="UP000642993">
    <property type="component" value="Unassembled WGS sequence"/>
</dbReference>
<evidence type="ECO:0000313" key="3">
    <source>
        <dbReference type="EMBL" id="MBD8507171.1"/>
    </source>
</evidence>
<evidence type="ECO:0000256" key="1">
    <source>
        <dbReference type="SAM" id="SignalP"/>
    </source>
</evidence>
<dbReference type="GO" id="GO:0008253">
    <property type="term" value="F:5'-nucleotidase activity"/>
    <property type="evidence" value="ECO:0007669"/>
    <property type="project" value="TreeGrafter"/>
</dbReference>
<dbReference type="EMBL" id="JACYWE010000007">
    <property type="protein sequence ID" value="MBD8507171.1"/>
    <property type="molecule type" value="Genomic_DNA"/>
</dbReference>
<feature type="chain" id="PRO_5039038051" evidence="1">
    <location>
        <begin position="22"/>
        <end position="548"/>
    </location>
</feature>
<feature type="domain" description="5'-Nucleotidase C-terminal" evidence="2">
    <location>
        <begin position="359"/>
        <end position="512"/>
    </location>
</feature>
<reference evidence="3" key="1">
    <citation type="submission" date="2020-09" db="EMBL/GenBank/DDBJ databases">
        <title>Hoyosella lacisalsi sp. nov., a halotolerant actinobacterium isolated from soil of Lake Gudzhirganskoe.</title>
        <authorList>
            <person name="Yang Q."/>
            <person name="Guo P.Y."/>
            <person name="Liu S.W."/>
            <person name="Li F.N."/>
            <person name="Sun C.H."/>
        </authorList>
    </citation>
    <scope>NUCLEOTIDE SEQUENCE</scope>
    <source>
        <strain evidence="3">G463</strain>
    </source>
</reference>
<dbReference type="GO" id="GO:0008768">
    <property type="term" value="F:UDP-sugar diphosphatase activity"/>
    <property type="evidence" value="ECO:0007669"/>
    <property type="project" value="TreeGrafter"/>
</dbReference>
<dbReference type="RefSeq" id="WP_192039640.1">
    <property type="nucleotide sequence ID" value="NZ_JACYWE010000007.1"/>
</dbReference>
<accession>A0A927PN30</accession>
<dbReference type="Pfam" id="PF02872">
    <property type="entry name" value="5_nucleotid_C"/>
    <property type="match status" value="1"/>
</dbReference>
<dbReference type="PANTHER" id="PTHR11575:SF24">
    <property type="entry name" value="5'-NUCLEOTIDASE"/>
    <property type="match status" value="1"/>
</dbReference>
<dbReference type="GO" id="GO:0030288">
    <property type="term" value="C:outer membrane-bounded periplasmic space"/>
    <property type="evidence" value="ECO:0007669"/>
    <property type="project" value="TreeGrafter"/>
</dbReference>
<dbReference type="InterPro" id="IPR036907">
    <property type="entry name" value="5'-Nucleotdase_C_sf"/>
</dbReference>
<proteinExistence type="predicted"/>
<keyword evidence="1" id="KW-0732">Signal</keyword>